<organism evidence="1 2">
    <name type="scientific">Tetrahymena thermophila (strain SB210)</name>
    <dbReference type="NCBI Taxonomy" id="312017"/>
    <lineage>
        <taxon>Eukaryota</taxon>
        <taxon>Sar</taxon>
        <taxon>Alveolata</taxon>
        <taxon>Ciliophora</taxon>
        <taxon>Intramacronucleata</taxon>
        <taxon>Oligohymenophorea</taxon>
        <taxon>Hymenostomatida</taxon>
        <taxon>Tetrahymenina</taxon>
        <taxon>Tetrahymenidae</taxon>
        <taxon>Tetrahymena</taxon>
    </lineage>
</organism>
<evidence type="ECO:0000313" key="2">
    <source>
        <dbReference type="Proteomes" id="UP000009168"/>
    </source>
</evidence>
<name>W7X1A1_TETTS</name>
<dbReference type="GeneID" id="24440123"/>
<proteinExistence type="predicted"/>
<keyword evidence="2" id="KW-1185">Reference proteome</keyword>
<dbReference type="KEGG" id="tet:TTHERM_000670349"/>
<dbReference type="EMBL" id="GG662308">
    <property type="protein sequence ID" value="EWS71347.1"/>
    <property type="molecule type" value="Genomic_DNA"/>
</dbReference>
<dbReference type="AlphaFoldDB" id="W7X1A1"/>
<accession>W7X1A1</accession>
<reference evidence="2" key="1">
    <citation type="journal article" date="2006" name="PLoS Biol.">
        <title>Macronuclear genome sequence of the ciliate Tetrahymena thermophila, a model eukaryote.</title>
        <authorList>
            <person name="Eisen J.A."/>
            <person name="Coyne R.S."/>
            <person name="Wu M."/>
            <person name="Wu D."/>
            <person name="Thiagarajan M."/>
            <person name="Wortman J.R."/>
            <person name="Badger J.H."/>
            <person name="Ren Q."/>
            <person name="Amedeo P."/>
            <person name="Jones K.M."/>
            <person name="Tallon L.J."/>
            <person name="Delcher A.L."/>
            <person name="Salzberg S.L."/>
            <person name="Silva J.C."/>
            <person name="Haas B.J."/>
            <person name="Majoros W.H."/>
            <person name="Farzad M."/>
            <person name="Carlton J.M."/>
            <person name="Smith R.K. Jr."/>
            <person name="Garg J."/>
            <person name="Pearlman R.E."/>
            <person name="Karrer K.M."/>
            <person name="Sun L."/>
            <person name="Manning G."/>
            <person name="Elde N.C."/>
            <person name="Turkewitz A.P."/>
            <person name="Asai D.J."/>
            <person name="Wilkes D.E."/>
            <person name="Wang Y."/>
            <person name="Cai H."/>
            <person name="Collins K."/>
            <person name="Stewart B.A."/>
            <person name="Lee S.R."/>
            <person name="Wilamowska K."/>
            <person name="Weinberg Z."/>
            <person name="Ruzzo W.L."/>
            <person name="Wloga D."/>
            <person name="Gaertig J."/>
            <person name="Frankel J."/>
            <person name="Tsao C.-C."/>
            <person name="Gorovsky M.A."/>
            <person name="Keeling P.J."/>
            <person name="Waller R.F."/>
            <person name="Patron N.J."/>
            <person name="Cherry J.M."/>
            <person name="Stover N.A."/>
            <person name="Krieger C.J."/>
            <person name="del Toro C."/>
            <person name="Ryder H.F."/>
            <person name="Williamson S.C."/>
            <person name="Barbeau R.A."/>
            <person name="Hamilton E.P."/>
            <person name="Orias E."/>
        </authorList>
    </citation>
    <scope>NUCLEOTIDE SEQUENCE [LARGE SCALE GENOMIC DNA]</scope>
    <source>
        <strain evidence="2">SB210</strain>
    </source>
</reference>
<protein>
    <submittedName>
        <fullName evidence="1">Uncharacterized protein</fullName>
    </submittedName>
</protein>
<dbReference type="RefSeq" id="XP_012656121.1">
    <property type="nucleotide sequence ID" value="XM_012800667.1"/>
</dbReference>
<sequence>MSNIYLILFKKRLTSIYLIIFSQGIYTKNAIVPTQKLPNSIKKQNKVIYKSDPITYYSLLNQLFKYFISKDSHMQTALNVSQIQNLIILIVRLQNVGQNLYLYQQDILFEIFLQLNLVISDLIIANSSHSINWLNKNQSNLEHFQINFTKNQSKFDLDQKKIQPFSEYFVFEQLLSQKLI</sequence>
<dbReference type="Proteomes" id="UP000009168">
    <property type="component" value="Unassembled WGS sequence"/>
</dbReference>
<gene>
    <name evidence="1" type="ORF">TTHERM_000670349</name>
</gene>
<dbReference type="InParanoid" id="W7X1A1"/>
<evidence type="ECO:0000313" key="1">
    <source>
        <dbReference type="EMBL" id="EWS71347.1"/>
    </source>
</evidence>